<reference evidence="1" key="1">
    <citation type="submission" date="2020-04" db="EMBL/GenBank/DDBJ databases">
        <authorList>
            <person name="Broberg M."/>
        </authorList>
    </citation>
    <scope>NUCLEOTIDE SEQUENCE</scope>
</reference>
<evidence type="ECO:0000313" key="2">
    <source>
        <dbReference type="Proteomes" id="UP000836387"/>
    </source>
</evidence>
<proteinExistence type="predicted"/>
<dbReference type="Proteomes" id="UP000836387">
    <property type="component" value="Unassembled WGS sequence"/>
</dbReference>
<gene>
    <name evidence="1" type="ORF">CRV2_00015415</name>
</gene>
<evidence type="ECO:0000313" key="1">
    <source>
        <dbReference type="EMBL" id="CAG9949903.1"/>
    </source>
</evidence>
<comment type="caution">
    <text evidence="1">The sequence shown here is derived from an EMBL/GenBank/DDBJ whole genome shotgun (WGS) entry which is preliminary data.</text>
</comment>
<accession>A0ACA9U9D7</accession>
<reference evidence="1" key="2">
    <citation type="submission" date="2021-10" db="EMBL/GenBank/DDBJ databases">
        <authorList>
            <person name="Piombo E."/>
        </authorList>
    </citation>
    <scope>NUCLEOTIDE SEQUENCE</scope>
</reference>
<sequence>MADSKTQTAMASKNLLLFGPGALTLDEAYYNRILSFMKGKSKSQWALDAIDDIGNYWESVCELIPKLEQVSGMSDAQRLADWIRKGIIPSKSTVSNLPNSILGPLVIISQLVEYIQYITSSSKSSHNETNKFHKPSKTNTETVGCCLGVFSALVVSSSSSWRQFHHNASAVLRTVFILGALSDLQDTDDKSGPSVSLIAFWRGGRSLSDLEKALEKHPEAYVSVLYDENRVTVTASTRTVSDLKRSLQAIGITANETEFHGRFHAGKLYKEELEKFFNFCNRFPAFQLPDASCLIVPTRINADTTLSKPGNLLEAASRAFLVEQFNWIKTFRAVVSSSLQDRNSRVIEFGPEKCAPPTLLRRLNSQINHFDLEQSIASPINGTISSSLDFKSADNDIAVIGMSCSVAGATDLEQFWKILLEGKSQHRKLVPNDRFVMETIFRQHEKGDEKKPWFGNFLDDQDTFDSKFFKKSPREALHMDPQQRLILQAAYRAVAQSGYYNKPESDSRVGCYIGLVANDYENNIACTAPTAFSATGALRSYVSGKVSHFFGWTGPGMTIDTACSASTVAIDLACRAILSGDCSAALAGGTNLYTTPMFFQNLAAGSFLSPTGQCKPFDANADGYCRGEAIGAVFLKKLSNAIADGDQIMGVISSTAINQNDNSTPIFVPNPKSLTEVFKKVISKSGLEAKNISVVEAHGTGTPVGDPVEYDSIRQVLGRATRVGLDPLQVGSVKGLIGHTEGASGVIALIKILLMMNEGFIPPQASFTTISPSIRASDMDNMAIARAPLPWKETLKAALINNYGAAGSNASMVIKQAPTLGLEHGDGGQKGNVLSSPMAPFKCPFYIGGLDEQAIRRYAAELREFIKRKTISGDRLGIENLAFNVNRQSNWSLRHAMVFSSDSVEGLDEALASFGSFTRPSARPTILCFGGQVSKFVGLAREVFDKAAVLRKHLDHCDDVCKSINAGSIYPGIFGREPIDDPSVLQPLLFAMQYSSAMSWIECGIKPATLVGHSFGELTALCVSGILNLEDALKIIYGRAKIIRDSWGSEKGSMIAVEADLDVVINLLAASNASLPDPEGTGRATIACFNGPRSFTLAGSMVAMDAVEENISSNRTKAPISKYKRLDVTNAFHSPLVEKLKPELESLVQTVVLNPPEIRMETATEKPTTDLISVSYVVEHMRRPVYFNQAVQRIAKEYPEAVWLEAGSNSTITTMANKALGMPKGATFQPVNVTSGNQALQNLVDTTMTLWKAGLQVTFWPHSRLQTYEYRPIFLPSYQFDKQRYWLDFKPPPKQVINQDVAEQVNGPSAELPPTGLYIFLGYTDDSENKCQFRLNTGAKPYLKAMSDHVLLKTQKTCPTTFEIDVAVQAITSIRPELSQEANLQPQIHNITNQYPNFDSSRAIFIYFERLSRGVNSWNFTFTSTLTGSPDIVHLSGQLCFLPLDDQRSCLEFSRLERLVTHSRCLKVLRSDDEAEEVIQGRSIYKVLSDIIDYGEQLRSLTKLVGRLDESAGRIVRTRSCETWFDYSLSEVFTQVGSIWANSMAHDRRTPLGTVYVCCSIEQWVRSPSVLRKIRDGAYRDGVQQEWQVLAQHKRANSPESSYITDMFVFDALSGSLEEAILGMLFTPLELNQSTENPSSFQIAAPVADKFVLPLAATAPTIHPSANGFESPQTAMKPAKRVVRQKKNTKDEIWVKLQPVLADISGLAPEEINQTDSLADIGIDSLMGMEMAREVETTFKCTLEQSQLVTLVDIPGILIFLQSVLGDGDEDGVGYSDSSEAAYSEASVPSSHDDIASISSSDQLEACGKSEAALRLPTSVILEAFKESKSHTDQFLKAYGCAGYLDGVSQKQTRLCLVLTSEAFKKLGCDLEAAKPGEVLQPVPFISKHKRFHEYLYGMLEETRIIDIDGDIITRTAIPLPSQSAEAILENLMRHHADNGSSHQLTYNVGTKMADVLSGKADGPQLIFGDAKNRELVASFYGELPFNRLYFEQMVEFLTLLATRLKLSSHNQHPLRILEMGAGTGGTTKVIVPALAKLGIPVEYTFTDLSPSLVAQAKRKFKQYSFMKFAVHDIEQPPSDPELMGSQHLVIASNAVHATHSLRASAENIRKFLRPDGFVMLLEMMGTLHWVDVVWGTLEGWWLFDDGRRHAIVNEQRWEMELKNAGYKHVDWTDGKLPENHVQRVVIAMVADAEKDLETSSRTGESLPTASNDHGLSRDDIESRKSAADRYVQSAADGFLIPEYNGPPLEFTTTKCVLVTGGTGSLGSHIISHLLSLPTVDFVYCLNRHASRIKDAPIRSPLRRQMDSFESKGIKLNEGQLAKLKVFESDSSKPQLGMPADEYDQLLRNVTHLVHNAFPVNGMRSLPQNEPQFATMRNLVDMAAAVSARRKTGARNGFKLTFQFISSLSAVGMYPIVNNGEIDVPEKELDIDCALPNGYGGGKVICERLLFETLGRYPDRFKAMTTRLGQLSGSIETGYWNHMEVLGFLFKSAQTLKAFPDVKGVISWLALEDASASLAELLLREDPECHRIYHVDNPSRRTWEDMLPVLTETLGVPSRGVIPLREWLKRVQAYPGENPWDNPAAKAMDFFDHKFEHMSCGGVTMSTDHAREHSSTLRAVQPPLSAIKVHYYLPTLSFNQKVDYYDEMAETQGESGSSPLEVAIIGGGMTGLALAVGLLKRDVNFTLYERADNFGELGVGIHFTPNAERAMAALDPRVLQSYVDIATHAEGGFLTFVDGFHEGKGADPLTSTEETMFQLHVGDGYKACRRCDFVDQLVKHIPPEKVRYQKWLQSIGAQEGRSILTFRDGSKAQADIVVGCDGIRSKVREAMFGSANSCPKAQYSHQLGFRGLVPMDKALAAVGPSKTSNALGHLGPGGFVLTIPLSGVNAMHVEAFVMDSQPWPEIKSESDTQRYVLPATRDEVVASFKDFGPTVQTYVSLLPEKLDKWAVFDMLDAPAPSFSKARMCLAGDAAHASTPNQGAGAGAGMEDALVLAEVLAAVANLPHLDEGAVIAALGVYSEMRHERCQWLVASSRRVAELFTWKDPQYGHNKDKIRCEIEERSHVLWDYDTDGMVKETIAKFKTELERM</sequence>
<keyword evidence="2" id="KW-1185">Reference proteome</keyword>
<name>A0ACA9U9D7_BIOOC</name>
<dbReference type="EMBL" id="CADEHS020000108">
    <property type="protein sequence ID" value="CAG9949903.1"/>
    <property type="molecule type" value="Genomic_DNA"/>
</dbReference>
<protein>
    <submittedName>
        <fullName evidence="1">Uncharacterized protein</fullName>
    </submittedName>
</protein>
<organism evidence="1 2">
    <name type="scientific">Clonostachys rosea f. rosea IK726</name>
    <dbReference type="NCBI Taxonomy" id="1349383"/>
    <lineage>
        <taxon>Eukaryota</taxon>
        <taxon>Fungi</taxon>
        <taxon>Dikarya</taxon>
        <taxon>Ascomycota</taxon>
        <taxon>Pezizomycotina</taxon>
        <taxon>Sordariomycetes</taxon>
        <taxon>Hypocreomycetidae</taxon>
        <taxon>Hypocreales</taxon>
        <taxon>Bionectriaceae</taxon>
        <taxon>Clonostachys</taxon>
    </lineage>
</organism>